<dbReference type="SMART" id="SM00863">
    <property type="entry name" value="tRNA_SAD"/>
    <property type="match status" value="1"/>
</dbReference>
<dbReference type="GO" id="GO:0004813">
    <property type="term" value="F:alanine-tRNA ligase activity"/>
    <property type="evidence" value="ECO:0007669"/>
    <property type="project" value="InterPro"/>
</dbReference>
<dbReference type="GO" id="GO:0046872">
    <property type="term" value="F:metal ion binding"/>
    <property type="evidence" value="ECO:0007669"/>
    <property type="project" value="UniProtKB-KW"/>
</dbReference>
<dbReference type="RefSeq" id="WP_069691931.1">
    <property type="nucleotide sequence ID" value="NZ_CP017147.1"/>
</dbReference>
<dbReference type="InterPro" id="IPR051335">
    <property type="entry name" value="Alanyl-tRNA_Editing_Enzymes"/>
</dbReference>
<dbReference type="Gene3D" id="2.40.30.130">
    <property type="match status" value="1"/>
</dbReference>
<organism evidence="6 7">
    <name type="scientific">Bosea vaviloviae</name>
    <dbReference type="NCBI Taxonomy" id="1526658"/>
    <lineage>
        <taxon>Bacteria</taxon>
        <taxon>Pseudomonadati</taxon>
        <taxon>Pseudomonadota</taxon>
        <taxon>Alphaproteobacteria</taxon>
        <taxon>Hyphomicrobiales</taxon>
        <taxon>Boseaceae</taxon>
        <taxon>Bosea</taxon>
    </lineage>
</organism>
<dbReference type="InterPro" id="IPR009000">
    <property type="entry name" value="Transl_B-barrel_sf"/>
</dbReference>
<dbReference type="GO" id="GO:0005524">
    <property type="term" value="F:ATP binding"/>
    <property type="evidence" value="ECO:0007669"/>
    <property type="project" value="InterPro"/>
</dbReference>
<dbReference type="PANTHER" id="PTHR43462">
    <property type="entry name" value="ALANYL-TRNA EDITING PROTEIN"/>
    <property type="match status" value="1"/>
</dbReference>
<evidence type="ECO:0000313" key="6">
    <source>
        <dbReference type="EMBL" id="AOO82725.1"/>
    </source>
</evidence>
<name>A0A1D7U5R6_9HYPH</name>
<keyword evidence="4" id="KW-0862">Zinc</keyword>
<dbReference type="InterPro" id="IPR012947">
    <property type="entry name" value="tRNA_SAD"/>
</dbReference>
<accession>A0A1D7U5R6</accession>
<evidence type="ECO:0000259" key="5">
    <source>
        <dbReference type="PROSITE" id="PS50860"/>
    </source>
</evidence>
<dbReference type="Proteomes" id="UP000094969">
    <property type="component" value="Chromosome"/>
</dbReference>
<protein>
    <submittedName>
        <fullName evidence="6">Alanyl-tRNA editing protein</fullName>
    </submittedName>
</protein>
<dbReference type="GO" id="GO:0003676">
    <property type="term" value="F:nucleic acid binding"/>
    <property type="evidence" value="ECO:0007669"/>
    <property type="project" value="InterPro"/>
</dbReference>
<feature type="domain" description="Alanyl-transfer RNA synthetases family profile" evidence="5">
    <location>
        <begin position="1"/>
        <end position="241"/>
    </location>
</feature>
<dbReference type="InterPro" id="IPR018163">
    <property type="entry name" value="Thr/Ala-tRNA-synth_IIc_edit"/>
</dbReference>
<dbReference type="KEGG" id="bvv:BHK69_21825"/>
<evidence type="ECO:0000256" key="3">
    <source>
        <dbReference type="ARBA" id="ARBA00022723"/>
    </source>
</evidence>
<comment type="subcellular location">
    <subcellularLocation>
        <location evidence="2">Cytoplasm</location>
    </subcellularLocation>
</comment>
<reference evidence="6 7" key="1">
    <citation type="journal article" date="2015" name="Antonie Van Leeuwenhoek">
        <title>Bosea vaviloviae sp. nov., a new species of slow-growing rhizobia isolated from nodules of the relict species Vavilovia formosa (Stev.) Fed.</title>
        <authorList>
            <person name="Safronova V.I."/>
            <person name="Kuznetsova I.G."/>
            <person name="Sazanova A.L."/>
            <person name="Kimeklis A.K."/>
            <person name="Belimov A.A."/>
            <person name="Andronov E.E."/>
            <person name="Pinaev A.G."/>
            <person name="Chizhevskaya E.P."/>
            <person name="Pukhaev A.R."/>
            <person name="Popov K.P."/>
            <person name="Willems A."/>
            <person name="Tikhonovich I.A."/>
        </authorList>
    </citation>
    <scope>NUCLEOTIDE SEQUENCE [LARGE SCALE GENOMIC DNA]</scope>
    <source>
        <strain evidence="6 7">Vaf18</strain>
    </source>
</reference>
<dbReference type="OrthoDB" id="9812949at2"/>
<dbReference type="PANTHER" id="PTHR43462:SF1">
    <property type="entry name" value="ALANYL-TRNA EDITING PROTEIN AARSD1"/>
    <property type="match status" value="1"/>
</dbReference>
<sequence length="241" mass="26206">MARHYCLDNPDTLTLTTTVTETAPGRLLLDESPFYPGGGGQLPDRGLLRWTGGESRIVGFEAQGGKLWHVLAEPVELPPSPVEAVVDPVFRQLMRELHTSLHIVNALVYQSFNGALVTGVQMNEDGSARIDFDLPEADNDRLRALEPAINDVIRQNLPVRDSYITESAAFDEPGLIRSRSVAPPPAPDGTIRIVEIVGLDRQACGGTHLAATGASRPIRILKIDNKGRHNRRLRIGLDGAA</sequence>
<dbReference type="Pfam" id="PF07973">
    <property type="entry name" value="tRNA_SAD"/>
    <property type="match status" value="1"/>
</dbReference>
<dbReference type="GO" id="GO:0002161">
    <property type="term" value="F:aminoacyl-tRNA deacylase activity"/>
    <property type="evidence" value="ECO:0007669"/>
    <property type="project" value="UniProtKB-ARBA"/>
</dbReference>
<evidence type="ECO:0000256" key="2">
    <source>
        <dbReference type="ARBA" id="ARBA00004496"/>
    </source>
</evidence>
<keyword evidence="7" id="KW-1185">Reference proteome</keyword>
<dbReference type="GO" id="GO:0005737">
    <property type="term" value="C:cytoplasm"/>
    <property type="evidence" value="ECO:0007669"/>
    <property type="project" value="UniProtKB-SubCell"/>
</dbReference>
<dbReference type="Gene3D" id="3.30.980.10">
    <property type="entry name" value="Threonyl-trna Synthetase, Chain A, domain 2"/>
    <property type="match status" value="1"/>
</dbReference>
<dbReference type="EMBL" id="CP017147">
    <property type="protein sequence ID" value="AOO82725.1"/>
    <property type="molecule type" value="Genomic_DNA"/>
</dbReference>
<dbReference type="SUPFAM" id="SSF50447">
    <property type="entry name" value="Translation proteins"/>
    <property type="match status" value="1"/>
</dbReference>
<dbReference type="STRING" id="1526658.BHK69_21825"/>
<evidence type="ECO:0000256" key="1">
    <source>
        <dbReference type="ARBA" id="ARBA00001947"/>
    </source>
</evidence>
<dbReference type="PROSITE" id="PS50860">
    <property type="entry name" value="AA_TRNA_LIGASE_II_ALA"/>
    <property type="match status" value="1"/>
</dbReference>
<dbReference type="InterPro" id="IPR018165">
    <property type="entry name" value="Ala-tRNA-synth_IIc_core"/>
</dbReference>
<gene>
    <name evidence="6" type="ORF">BHK69_21825</name>
</gene>
<evidence type="ECO:0000256" key="4">
    <source>
        <dbReference type="ARBA" id="ARBA00022833"/>
    </source>
</evidence>
<dbReference type="SUPFAM" id="SSF55186">
    <property type="entry name" value="ThrRS/AlaRS common domain"/>
    <property type="match status" value="1"/>
</dbReference>
<dbReference type="AlphaFoldDB" id="A0A1D7U5R6"/>
<dbReference type="GO" id="GO:0006419">
    <property type="term" value="P:alanyl-tRNA aminoacylation"/>
    <property type="evidence" value="ECO:0007669"/>
    <property type="project" value="InterPro"/>
</dbReference>
<keyword evidence="3" id="KW-0479">Metal-binding</keyword>
<proteinExistence type="predicted"/>
<comment type="cofactor">
    <cofactor evidence="1">
        <name>Zn(2+)</name>
        <dbReference type="ChEBI" id="CHEBI:29105"/>
    </cofactor>
</comment>
<evidence type="ECO:0000313" key="7">
    <source>
        <dbReference type="Proteomes" id="UP000094969"/>
    </source>
</evidence>